<name>A0A2D4HZJ1_MICLE</name>
<accession>A0A2D4HZJ1</accession>
<dbReference type="EMBL" id="IACK01065779">
    <property type="protein sequence ID" value="LAA77376.1"/>
    <property type="molecule type" value="Transcribed_RNA"/>
</dbReference>
<evidence type="ECO:0000313" key="1">
    <source>
        <dbReference type="EMBL" id="LAA77375.1"/>
    </source>
</evidence>
<sequence>MPGLARGPQRVTKLSPFTPRLNCLERHMPACTPRAFSAYSSSRANGLNPANCSLQRGGGRRIGWRAQGKGLGFLVDHSESGIGDRLFQDYHSVCQDNLTEVNITDCTTLRKAKFFHMGYIFVQLIAHTLLKKKKEFSPLMFSTSKPQTQILYVKDTYLL</sequence>
<dbReference type="EMBL" id="IACK01065778">
    <property type="protein sequence ID" value="LAA77375.1"/>
    <property type="molecule type" value="Transcribed_RNA"/>
</dbReference>
<reference evidence="1" key="1">
    <citation type="submission" date="2017-07" db="EMBL/GenBank/DDBJ databases">
        <authorList>
            <person name="Mikheyev A."/>
            <person name="Grau M."/>
        </authorList>
    </citation>
    <scope>NUCLEOTIDE SEQUENCE</scope>
    <source>
        <tissue evidence="1">Venom_gland</tissue>
    </source>
</reference>
<proteinExistence type="predicted"/>
<organism evidence="1">
    <name type="scientific">Micrurus lemniscatus lemniscatus</name>
    <dbReference type="NCBI Taxonomy" id="129467"/>
    <lineage>
        <taxon>Eukaryota</taxon>
        <taxon>Metazoa</taxon>
        <taxon>Chordata</taxon>
        <taxon>Craniata</taxon>
        <taxon>Vertebrata</taxon>
        <taxon>Euteleostomi</taxon>
        <taxon>Lepidosauria</taxon>
        <taxon>Squamata</taxon>
        <taxon>Bifurcata</taxon>
        <taxon>Unidentata</taxon>
        <taxon>Episquamata</taxon>
        <taxon>Toxicofera</taxon>
        <taxon>Serpentes</taxon>
        <taxon>Colubroidea</taxon>
        <taxon>Elapidae</taxon>
        <taxon>Elapinae</taxon>
        <taxon>Micrurus</taxon>
    </lineage>
</organism>
<reference evidence="1" key="2">
    <citation type="submission" date="2017-11" db="EMBL/GenBank/DDBJ databases">
        <title>Coralsnake Venomics: Analyses of Venom Gland Transcriptomes and Proteomes of Six Brazilian Taxa.</title>
        <authorList>
            <person name="Aird S.D."/>
            <person name="Jorge da Silva N."/>
            <person name="Qiu L."/>
            <person name="Villar-Briones A."/>
            <person name="Aparecida-Saddi V."/>
            <person name="Campos-Telles M.P."/>
            <person name="Grau M."/>
            <person name="Mikheyev A.S."/>
        </authorList>
    </citation>
    <scope>NUCLEOTIDE SEQUENCE</scope>
    <source>
        <tissue evidence="1">Venom_gland</tissue>
    </source>
</reference>
<dbReference type="AlphaFoldDB" id="A0A2D4HZJ1"/>
<protein>
    <submittedName>
        <fullName evidence="1">Uncharacterized protein</fullName>
    </submittedName>
</protein>